<dbReference type="SUPFAM" id="SSF144074">
    <property type="entry name" value="E2F-DP heterodimerization region"/>
    <property type="match status" value="1"/>
</dbReference>
<keyword evidence="8" id="KW-1185">Reference proteome</keyword>
<dbReference type="InterPro" id="IPR015633">
    <property type="entry name" value="E2F"/>
</dbReference>
<evidence type="ECO:0000313" key="8">
    <source>
        <dbReference type="Proteomes" id="UP000038045"/>
    </source>
</evidence>
<dbReference type="Gene3D" id="1.10.10.10">
    <property type="entry name" value="Winged helix-like DNA-binding domain superfamily/Winged helix DNA-binding domain"/>
    <property type="match status" value="1"/>
</dbReference>
<protein>
    <submittedName>
        <fullName evidence="9">E2F_TDP domain-containing protein</fullName>
    </submittedName>
</protein>
<keyword evidence="2 5" id="KW-0805">Transcription regulation</keyword>
<dbReference type="InterPro" id="IPR036388">
    <property type="entry name" value="WH-like_DNA-bd_sf"/>
</dbReference>
<keyword evidence="4 5" id="KW-0804">Transcription</keyword>
<comment type="similarity">
    <text evidence="1 5">Belongs to the E2F/DP family.</text>
</comment>
<organism evidence="8 9">
    <name type="scientific">Parastrongyloides trichosuri</name>
    <name type="common">Possum-specific nematode worm</name>
    <dbReference type="NCBI Taxonomy" id="131310"/>
    <lineage>
        <taxon>Eukaryota</taxon>
        <taxon>Metazoa</taxon>
        <taxon>Ecdysozoa</taxon>
        <taxon>Nematoda</taxon>
        <taxon>Chromadorea</taxon>
        <taxon>Rhabditida</taxon>
        <taxon>Tylenchina</taxon>
        <taxon>Panagrolaimomorpha</taxon>
        <taxon>Strongyloidoidea</taxon>
        <taxon>Strongyloididae</taxon>
        <taxon>Parastrongyloides</taxon>
    </lineage>
</organism>
<evidence type="ECO:0000256" key="5">
    <source>
        <dbReference type="RuleBase" id="RU003796"/>
    </source>
</evidence>
<feature type="region of interest" description="Disordered" evidence="6">
    <location>
        <begin position="78"/>
        <end position="97"/>
    </location>
</feature>
<sequence length="402" mass="45874">MSLELRNEKRRRNHLLSHTELIEEVLANEDKRRKLEIVINSSERGLSSSNSTTPSSDNIEIKEGIVIKQNDVAVDYDLTDDSYDEDPNNVDEEDRKSRSIVPLTKKFINYVQSCKGNIIDLNVAMEHLQVPNKRRLYDITSVLEGVGLIEKKTINLVQWKGGTWTGKGNNHKSEIKTSEKQYMTKLQNEISKLDKAEKELDMNLKYLKQSLQNICEGAAKDGLFYMHTGDIIDTLENKALIVIQPPKGTKFTIEEAKECSDSKTGMTYPLSIKSFVKPITATYIEHIQTPIPYEYYNNDDSISAAPSYNNTNEYDSAGQSSLTYPATNMEDNDYLFNNMDIDNYQQSSGSCYSSGDVKYNNNEMNYVEKTFIVPLVPQAWEDDYKFNMTSDVALISSFFEDF</sequence>
<accession>A0A0N4ZGG8</accession>
<evidence type="ECO:0000256" key="6">
    <source>
        <dbReference type="SAM" id="MobiDB-lite"/>
    </source>
</evidence>
<dbReference type="GO" id="GO:0090575">
    <property type="term" value="C:RNA polymerase II transcription regulator complex"/>
    <property type="evidence" value="ECO:0007669"/>
    <property type="project" value="TreeGrafter"/>
</dbReference>
<feature type="domain" description="E2F/DP family winged-helix DNA-binding" evidence="7">
    <location>
        <begin position="95"/>
        <end position="161"/>
    </location>
</feature>
<dbReference type="WBParaSite" id="PTRK_0000687700.1">
    <property type="protein sequence ID" value="PTRK_0000687700.1"/>
    <property type="gene ID" value="PTRK_0000687700"/>
</dbReference>
<dbReference type="AlphaFoldDB" id="A0A0N4ZGG8"/>
<feature type="compositionally biased region" description="Acidic residues" evidence="6">
    <location>
        <begin position="78"/>
        <end position="92"/>
    </location>
</feature>
<keyword evidence="5" id="KW-0539">Nucleus</keyword>
<dbReference type="Pfam" id="PF02319">
    <property type="entry name" value="WHD_E2F_TDP"/>
    <property type="match status" value="1"/>
</dbReference>
<dbReference type="InterPro" id="IPR003316">
    <property type="entry name" value="E2F_WHTH_DNA-bd_dom"/>
</dbReference>
<dbReference type="InterPro" id="IPR032198">
    <property type="entry name" value="E2F_CC-MB"/>
</dbReference>
<dbReference type="PANTHER" id="PTHR12081:SF18">
    <property type="entry name" value="TRANSCRIPTION FACTOR E2F2-RELATED"/>
    <property type="match status" value="1"/>
</dbReference>
<comment type="subcellular location">
    <subcellularLocation>
        <location evidence="5">Nucleus</location>
    </subcellularLocation>
</comment>
<dbReference type="Proteomes" id="UP000038045">
    <property type="component" value="Unplaced"/>
</dbReference>
<evidence type="ECO:0000313" key="9">
    <source>
        <dbReference type="WBParaSite" id="PTRK_0000687700.1"/>
    </source>
</evidence>
<dbReference type="SUPFAM" id="SSF46785">
    <property type="entry name" value="Winged helix' DNA-binding domain"/>
    <property type="match status" value="1"/>
</dbReference>
<evidence type="ECO:0000259" key="7">
    <source>
        <dbReference type="SMART" id="SM01372"/>
    </source>
</evidence>
<proteinExistence type="inferred from homology"/>
<evidence type="ECO:0000256" key="4">
    <source>
        <dbReference type="ARBA" id="ARBA00023163"/>
    </source>
</evidence>
<evidence type="ECO:0000256" key="1">
    <source>
        <dbReference type="ARBA" id="ARBA00010940"/>
    </source>
</evidence>
<reference evidence="9" key="1">
    <citation type="submission" date="2017-02" db="UniProtKB">
        <authorList>
            <consortium name="WormBaseParasite"/>
        </authorList>
    </citation>
    <scope>IDENTIFICATION</scope>
</reference>
<dbReference type="Gene3D" id="6.10.250.540">
    <property type="match status" value="1"/>
</dbReference>
<dbReference type="SMART" id="SM01372">
    <property type="entry name" value="E2F_TDP"/>
    <property type="match status" value="1"/>
</dbReference>
<evidence type="ECO:0000256" key="2">
    <source>
        <dbReference type="ARBA" id="ARBA00023015"/>
    </source>
</evidence>
<dbReference type="GO" id="GO:0000978">
    <property type="term" value="F:RNA polymerase II cis-regulatory region sequence-specific DNA binding"/>
    <property type="evidence" value="ECO:0007669"/>
    <property type="project" value="InterPro"/>
</dbReference>
<dbReference type="InterPro" id="IPR036390">
    <property type="entry name" value="WH_DNA-bd_sf"/>
</dbReference>
<name>A0A0N4ZGG8_PARTI</name>
<dbReference type="Pfam" id="PF16421">
    <property type="entry name" value="E2F_CC-MB"/>
    <property type="match status" value="1"/>
</dbReference>
<dbReference type="STRING" id="131310.A0A0N4ZGG8"/>
<dbReference type="GO" id="GO:0000981">
    <property type="term" value="F:DNA-binding transcription factor activity, RNA polymerase II-specific"/>
    <property type="evidence" value="ECO:0007669"/>
    <property type="project" value="TreeGrafter"/>
</dbReference>
<evidence type="ECO:0000256" key="3">
    <source>
        <dbReference type="ARBA" id="ARBA00023125"/>
    </source>
</evidence>
<dbReference type="GO" id="GO:0046983">
    <property type="term" value="F:protein dimerization activity"/>
    <property type="evidence" value="ECO:0007669"/>
    <property type="project" value="InterPro"/>
</dbReference>
<dbReference type="PANTHER" id="PTHR12081">
    <property type="entry name" value="TRANSCRIPTION FACTOR E2F"/>
    <property type="match status" value="1"/>
</dbReference>
<dbReference type="InterPro" id="IPR037241">
    <property type="entry name" value="E2F-DP_heterodim"/>
</dbReference>
<keyword evidence="3 5" id="KW-0238">DNA-binding</keyword>